<dbReference type="SUPFAM" id="SSF46785">
    <property type="entry name" value="Winged helix' DNA-binding domain"/>
    <property type="match status" value="1"/>
</dbReference>
<dbReference type="InterPro" id="IPR036390">
    <property type="entry name" value="WH_DNA-bd_sf"/>
</dbReference>
<evidence type="ECO:0000259" key="5">
    <source>
        <dbReference type="PROSITE" id="PS50931"/>
    </source>
</evidence>
<organism evidence="6 7">
    <name type="scientific">Phyllobacterium leguminum</name>
    <dbReference type="NCBI Taxonomy" id="314237"/>
    <lineage>
        <taxon>Bacteria</taxon>
        <taxon>Pseudomonadati</taxon>
        <taxon>Pseudomonadota</taxon>
        <taxon>Alphaproteobacteria</taxon>
        <taxon>Hyphomicrobiales</taxon>
        <taxon>Phyllobacteriaceae</taxon>
        <taxon>Phyllobacterium</taxon>
    </lineage>
</organism>
<keyword evidence="3 6" id="KW-0238">DNA-binding</keyword>
<dbReference type="SUPFAM" id="SSF53850">
    <property type="entry name" value="Periplasmic binding protein-like II"/>
    <property type="match status" value="1"/>
</dbReference>
<keyword evidence="7" id="KW-1185">Reference proteome</keyword>
<evidence type="ECO:0000256" key="1">
    <source>
        <dbReference type="ARBA" id="ARBA00009437"/>
    </source>
</evidence>
<dbReference type="OrthoDB" id="9789529at2"/>
<evidence type="ECO:0000256" key="2">
    <source>
        <dbReference type="ARBA" id="ARBA00023015"/>
    </source>
</evidence>
<dbReference type="Gene3D" id="1.10.10.10">
    <property type="entry name" value="Winged helix-like DNA-binding domain superfamily/Winged helix DNA-binding domain"/>
    <property type="match status" value="1"/>
</dbReference>
<comment type="similarity">
    <text evidence="1">Belongs to the LysR transcriptional regulatory family.</text>
</comment>
<reference evidence="6 7" key="1">
    <citation type="submission" date="2018-06" db="EMBL/GenBank/DDBJ databases">
        <title>Genomic Encyclopedia of Type Strains, Phase III (KMG-III): the genomes of soil and plant-associated and newly described type strains.</title>
        <authorList>
            <person name="Whitman W."/>
        </authorList>
    </citation>
    <scope>NUCLEOTIDE SEQUENCE [LARGE SCALE GENOMIC DNA]</scope>
    <source>
        <strain evidence="6 7">ORS 1419</strain>
    </source>
</reference>
<feature type="domain" description="HTH lysR-type" evidence="5">
    <location>
        <begin position="6"/>
        <end position="64"/>
    </location>
</feature>
<dbReference type="EMBL" id="QJTF01000042">
    <property type="protein sequence ID" value="PYE85126.1"/>
    <property type="molecule type" value="Genomic_DNA"/>
</dbReference>
<dbReference type="PANTHER" id="PTHR30579">
    <property type="entry name" value="TRANSCRIPTIONAL REGULATOR"/>
    <property type="match status" value="1"/>
</dbReference>
<dbReference type="AlphaFoldDB" id="A0A318SXM6"/>
<dbReference type="InterPro" id="IPR050176">
    <property type="entry name" value="LTTR"/>
</dbReference>
<dbReference type="GO" id="GO:0003677">
    <property type="term" value="F:DNA binding"/>
    <property type="evidence" value="ECO:0007669"/>
    <property type="project" value="UniProtKB-KW"/>
</dbReference>
<evidence type="ECO:0000313" key="6">
    <source>
        <dbReference type="EMBL" id="PYE85126.1"/>
    </source>
</evidence>
<dbReference type="GO" id="GO:0003700">
    <property type="term" value="F:DNA-binding transcription factor activity"/>
    <property type="evidence" value="ECO:0007669"/>
    <property type="project" value="InterPro"/>
</dbReference>
<gene>
    <name evidence="6" type="ORF">C7477_1424</name>
</gene>
<name>A0A318SXM6_9HYPH</name>
<comment type="caution">
    <text evidence="6">The sequence shown here is derived from an EMBL/GenBank/DDBJ whole genome shotgun (WGS) entry which is preliminary data.</text>
</comment>
<keyword evidence="4" id="KW-0804">Transcription</keyword>
<sequence length="298" mass="32333">MALVNLDMDLLRTLIIVVEKKSFTAAGSVLLRSQSAISLQMQRLERLVGKKVLERGNGKGISLTPYGHLVHQYACQILDLNDAMMKNLTTHQEATVLRLGIPDDYADLVLPSVIQRLTAPGNPIELQIITELSPKLSEMIDNGELDIAIMTQEGSMDGLSLCDETLAWVARDREVVRSGESLKLALFPDGCGVRTNALRALTAGAYKWDIAYCSKSFSMLKTAMISQGALGVLPRRAVPNGLVALGEEDGLPPLDQTRLIMRIDTMIEPSRHALFTKIASGIGNSLPSTINNPPALCA</sequence>
<dbReference type="InterPro" id="IPR005119">
    <property type="entry name" value="LysR_subst-bd"/>
</dbReference>
<dbReference type="Proteomes" id="UP000247454">
    <property type="component" value="Unassembled WGS sequence"/>
</dbReference>
<dbReference type="PROSITE" id="PS50931">
    <property type="entry name" value="HTH_LYSR"/>
    <property type="match status" value="1"/>
</dbReference>
<dbReference type="Pfam" id="PF03466">
    <property type="entry name" value="LysR_substrate"/>
    <property type="match status" value="1"/>
</dbReference>
<dbReference type="Pfam" id="PF00126">
    <property type="entry name" value="HTH_1"/>
    <property type="match status" value="1"/>
</dbReference>
<dbReference type="InterPro" id="IPR036388">
    <property type="entry name" value="WH-like_DNA-bd_sf"/>
</dbReference>
<keyword evidence="2" id="KW-0805">Transcription regulation</keyword>
<proteinExistence type="inferred from homology"/>
<dbReference type="RefSeq" id="WP_110754788.1">
    <property type="nucleotide sequence ID" value="NZ_QJTF01000042.1"/>
</dbReference>
<protein>
    <submittedName>
        <fullName evidence="6">DNA-binding transcriptional LysR family regulator</fullName>
    </submittedName>
</protein>
<evidence type="ECO:0000313" key="7">
    <source>
        <dbReference type="Proteomes" id="UP000247454"/>
    </source>
</evidence>
<dbReference type="InterPro" id="IPR000847">
    <property type="entry name" value="LysR_HTH_N"/>
</dbReference>
<evidence type="ECO:0000256" key="3">
    <source>
        <dbReference type="ARBA" id="ARBA00023125"/>
    </source>
</evidence>
<accession>A0A318SXM6</accession>
<dbReference type="Gene3D" id="3.40.190.10">
    <property type="entry name" value="Periplasmic binding protein-like II"/>
    <property type="match status" value="2"/>
</dbReference>
<dbReference type="PANTHER" id="PTHR30579:SF7">
    <property type="entry name" value="HTH-TYPE TRANSCRIPTIONAL REGULATOR LRHA-RELATED"/>
    <property type="match status" value="1"/>
</dbReference>
<evidence type="ECO:0000256" key="4">
    <source>
        <dbReference type="ARBA" id="ARBA00023163"/>
    </source>
</evidence>